<comment type="caution">
    <text evidence="2">The sequence shown here is derived from an EMBL/GenBank/DDBJ whole genome shotgun (WGS) entry which is preliminary data.</text>
</comment>
<dbReference type="Proteomes" id="UP001219525">
    <property type="component" value="Unassembled WGS sequence"/>
</dbReference>
<organism evidence="2 3">
    <name type="scientific">Mycena pura</name>
    <dbReference type="NCBI Taxonomy" id="153505"/>
    <lineage>
        <taxon>Eukaryota</taxon>
        <taxon>Fungi</taxon>
        <taxon>Dikarya</taxon>
        <taxon>Basidiomycota</taxon>
        <taxon>Agaricomycotina</taxon>
        <taxon>Agaricomycetes</taxon>
        <taxon>Agaricomycetidae</taxon>
        <taxon>Agaricales</taxon>
        <taxon>Marasmiineae</taxon>
        <taxon>Mycenaceae</taxon>
        <taxon>Mycena</taxon>
    </lineage>
</organism>
<sequence length="202" mass="21624">MHAAHALYTPRTSSVHRPRPPMPSAGTHPQPGPPRTSATNSVFSACALVHPALRPYRSPAPTKTHADTPHGHARGRSSATYPAPAHTHQTHTHIRTAGTRAANSARTGPRAWRTAHRRRSPPPSVSLHATPALFTLSTPSTRNPCPLHTTHAPSAHHPRRLRVPPFCTPRALCASPPPSGRPPLRGLILTPRAAALHHPAHA</sequence>
<evidence type="ECO:0000313" key="2">
    <source>
        <dbReference type="EMBL" id="KAJ7208021.1"/>
    </source>
</evidence>
<feature type="region of interest" description="Disordered" evidence="1">
    <location>
        <begin position="54"/>
        <end position="128"/>
    </location>
</feature>
<gene>
    <name evidence="2" type="ORF">GGX14DRAFT_567320</name>
</gene>
<protein>
    <submittedName>
        <fullName evidence="2">Uncharacterized protein</fullName>
    </submittedName>
</protein>
<evidence type="ECO:0000313" key="3">
    <source>
        <dbReference type="Proteomes" id="UP001219525"/>
    </source>
</evidence>
<dbReference type="EMBL" id="JARJCW010000035">
    <property type="protein sequence ID" value="KAJ7208021.1"/>
    <property type="molecule type" value="Genomic_DNA"/>
</dbReference>
<keyword evidence="3" id="KW-1185">Reference proteome</keyword>
<proteinExistence type="predicted"/>
<reference evidence="2" key="1">
    <citation type="submission" date="2023-03" db="EMBL/GenBank/DDBJ databases">
        <title>Massive genome expansion in bonnet fungi (Mycena s.s.) driven by repeated elements and novel gene families across ecological guilds.</title>
        <authorList>
            <consortium name="Lawrence Berkeley National Laboratory"/>
            <person name="Harder C.B."/>
            <person name="Miyauchi S."/>
            <person name="Viragh M."/>
            <person name="Kuo A."/>
            <person name="Thoen E."/>
            <person name="Andreopoulos B."/>
            <person name="Lu D."/>
            <person name="Skrede I."/>
            <person name="Drula E."/>
            <person name="Henrissat B."/>
            <person name="Morin E."/>
            <person name="Kohler A."/>
            <person name="Barry K."/>
            <person name="LaButti K."/>
            <person name="Morin E."/>
            <person name="Salamov A."/>
            <person name="Lipzen A."/>
            <person name="Mereny Z."/>
            <person name="Hegedus B."/>
            <person name="Baldrian P."/>
            <person name="Stursova M."/>
            <person name="Weitz H."/>
            <person name="Taylor A."/>
            <person name="Grigoriev I.V."/>
            <person name="Nagy L.G."/>
            <person name="Martin F."/>
            <person name="Kauserud H."/>
        </authorList>
    </citation>
    <scope>NUCLEOTIDE SEQUENCE</scope>
    <source>
        <strain evidence="2">9144</strain>
    </source>
</reference>
<dbReference type="AlphaFoldDB" id="A0AAD6VB84"/>
<evidence type="ECO:0000256" key="1">
    <source>
        <dbReference type="SAM" id="MobiDB-lite"/>
    </source>
</evidence>
<feature type="region of interest" description="Disordered" evidence="1">
    <location>
        <begin position="1"/>
        <end position="39"/>
    </location>
</feature>
<name>A0AAD6VB84_9AGAR</name>
<accession>A0AAD6VB84</accession>